<protein>
    <submittedName>
        <fullName evidence="9">Tyrosine recombinase XerC</fullName>
    </submittedName>
</protein>
<dbReference type="InterPro" id="IPR010998">
    <property type="entry name" value="Integrase_recombinase_N"/>
</dbReference>
<dbReference type="PANTHER" id="PTHR30349:SF64">
    <property type="entry name" value="PROPHAGE INTEGRASE INTD-RELATED"/>
    <property type="match status" value="1"/>
</dbReference>
<dbReference type="GO" id="GO:0006310">
    <property type="term" value="P:DNA recombination"/>
    <property type="evidence" value="ECO:0007669"/>
    <property type="project" value="UniProtKB-KW"/>
</dbReference>
<proteinExistence type="inferred from homology"/>
<feature type="domain" description="Tyr recombinase" evidence="7">
    <location>
        <begin position="204"/>
        <end position="384"/>
    </location>
</feature>
<dbReference type="InterPro" id="IPR044068">
    <property type="entry name" value="CB"/>
</dbReference>
<dbReference type="EMBL" id="PVNL01000133">
    <property type="protein sequence ID" value="PRP96954.1"/>
    <property type="molecule type" value="Genomic_DNA"/>
</dbReference>
<evidence type="ECO:0000256" key="6">
    <source>
        <dbReference type="SAM" id="MobiDB-lite"/>
    </source>
</evidence>
<accession>A0A2S9XVU0</accession>
<dbReference type="InterPro" id="IPR013762">
    <property type="entry name" value="Integrase-like_cat_sf"/>
</dbReference>
<keyword evidence="4" id="KW-0233">DNA recombination</keyword>
<dbReference type="InterPro" id="IPR011010">
    <property type="entry name" value="DNA_brk_join_enz"/>
</dbReference>
<dbReference type="GO" id="GO:0015074">
    <property type="term" value="P:DNA integration"/>
    <property type="evidence" value="ECO:0007669"/>
    <property type="project" value="UniProtKB-KW"/>
</dbReference>
<dbReference type="InterPro" id="IPR002104">
    <property type="entry name" value="Integrase_catalytic"/>
</dbReference>
<dbReference type="Pfam" id="PF14659">
    <property type="entry name" value="Phage_int_SAM_3"/>
    <property type="match status" value="1"/>
</dbReference>
<organism evidence="9 10">
    <name type="scientific">Enhygromyxa salina</name>
    <dbReference type="NCBI Taxonomy" id="215803"/>
    <lineage>
        <taxon>Bacteria</taxon>
        <taxon>Pseudomonadati</taxon>
        <taxon>Myxococcota</taxon>
        <taxon>Polyangia</taxon>
        <taxon>Nannocystales</taxon>
        <taxon>Nannocystaceae</taxon>
        <taxon>Enhygromyxa</taxon>
    </lineage>
</organism>
<keyword evidence="2" id="KW-0229">DNA integration</keyword>
<dbReference type="InterPro" id="IPR004107">
    <property type="entry name" value="Integrase_SAM-like_N"/>
</dbReference>
<dbReference type="InterPro" id="IPR050090">
    <property type="entry name" value="Tyrosine_recombinase_XerCD"/>
</dbReference>
<evidence type="ECO:0000313" key="9">
    <source>
        <dbReference type="EMBL" id="PRP96954.1"/>
    </source>
</evidence>
<dbReference type="PANTHER" id="PTHR30349">
    <property type="entry name" value="PHAGE INTEGRASE-RELATED"/>
    <property type="match status" value="1"/>
</dbReference>
<dbReference type="PROSITE" id="PS51900">
    <property type="entry name" value="CB"/>
    <property type="match status" value="1"/>
</dbReference>
<feature type="compositionally biased region" description="Basic and acidic residues" evidence="6">
    <location>
        <begin position="58"/>
        <end position="67"/>
    </location>
</feature>
<dbReference type="Gene3D" id="1.10.150.130">
    <property type="match status" value="1"/>
</dbReference>
<gene>
    <name evidence="9" type="primary">xerC_4</name>
    <name evidence="9" type="ORF">ENSA7_67860</name>
</gene>
<comment type="caution">
    <text evidence="9">The sequence shown here is derived from an EMBL/GenBank/DDBJ whole genome shotgun (WGS) entry which is preliminary data.</text>
</comment>
<evidence type="ECO:0000259" key="7">
    <source>
        <dbReference type="PROSITE" id="PS51898"/>
    </source>
</evidence>
<feature type="domain" description="Core-binding (CB)" evidence="8">
    <location>
        <begin position="106"/>
        <end position="184"/>
    </location>
</feature>
<evidence type="ECO:0000256" key="5">
    <source>
        <dbReference type="PROSITE-ProRule" id="PRU01248"/>
    </source>
</evidence>
<evidence type="ECO:0000313" key="10">
    <source>
        <dbReference type="Proteomes" id="UP000238823"/>
    </source>
</evidence>
<evidence type="ECO:0000256" key="2">
    <source>
        <dbReference type="ARBA" id="ARBA00022908"/>
    </source>
</evidence>
<dbReference type="Pfam" id="PF00589">
    <property type="entry name" value="Phage_integrase"/>
    <property type="match status" value="1"/>
</dbReference>
<comment type="similarity">
    <text evidence="1">Belongs to the 'phage' integrase family.</text>
</comment>
<dbReference type="Gene3D" id="1.10.443.10">
    <property type="entry name" value="Intergrase catalytic core"/>
    <property type="match status" value="1"/>
</dbReference>
<dbReference type="SUPFAM" id="SSF56349">
    <property type="entry name" value="DNA breaking-rejoining enzymes"/>
    <property type="match status" value="1"/>
</dbReference>
<evidence type="ECO:0000256" key="3">
    <source>
        <dbReference type="ARBA" id="ARBA00023125"/>
    </source>
</evidence>
<feature type="region of interest" description="Disordered" evidence="6">
    <location>
        <begin position="392"/>
        <end position="418"/>
    </location>
</feature>
<sequence length="418" mass="47305">MGPDVRYCEQAERAMTVKLRPYRTGGWEVDIVFTLDDGQTLRRRFKSPVASKSGSQRWGRERERSLIKDGPQPKPTRPKRRQPAATEASNTNPQGPPTKEVPTLAAFAPRYIEGYARANREKPSSIDSKESILRNYLIPTLGNKPLNALRQEDIQLLKAHMAKLSNKTVNNTMTVLNTLLRCAVEWEVISEFPVKLRLLKVTQGRVQFYDFDDYERLVAAARKSDPRTALIVLLGGEAGLRRGEIMALEWTRVDFRRRQLTIDQAEWKGHVGLPKGNKIRMIPMTTRLTAALTAHRHLHGARVLYRDDGQSATAKVIRKWLTSAQRRASLPEKGPHTLRHTFCSHLAMRGVPARAIQELAGHVNLTTTQRYMHLSPAALDSAIRALEQRPPIPGKLQQQRPDHQNPQVFGDILETGRS</sequence>
<keyword evidence="3 5" id="KW-0238">DNA-binding</keyword>
<evidence type="ECO:0000256" key="4">
    <source>
        <dbReference type="ARBA" id="ARBA00023172"/>
    </source>
</evidence>
<dbReference type="PROSITE" id="PS51898">
    <property type="entry name" value="TYR_RECOMBINASE"/>
    <property type="match status" value="1"/>
</dbReference>
<evidence type="ECO:0000256" key="1">
    <source>
        <dbReference type="ARBA" id="ARBA00008857"/>
    </source>
</evidence>
<dbReference type="Proteomes" id="UP000238823">
    <property type="component" value="Unassembled WGS sequence"/>
</dbReference>
<dbReference type="CDD" id="cd01189">
    <property type="entry name" value="INT_ICEBs1_C_like"/>
    <property type="match status" value="1"/>
</dbReference>
<evidence type="ECO:0000259" key="8">
    <source>
        <dbReference type="PROSITE" id="PS51900"/>
    </source>
</evidence>
<feature type="region of interest" description="Disordered" evidence="6">
    <location>
        <begin position="46"/>
        <end position="103"/>
    </location>
</feature>
<dbReference type="AlphaFoldDB" id="A0A2S9XVU0"/>
<feature type="compositionally biased region" description="Polar residues" evidence="6">
    <location>
        <begin position="396"/>
        <end position="407"/>
    </location>
</feature>
<reference evidence="9 10" key="1">
    <citation type="submission" date="2018-03" db="EMBL/GenBank/DDBJ databases">
        <title>Draft Genome Sequences of the Obligatory Marine Myxobacteria Enhygromyxa salina SWB007.</title>
        <authorList>
            <person name="Poehlein A."/>
            <person name="Moghaddam J.A."/>
            <person name="Harms H."/>
            <person name="Alanjari M."/>
            <person name="Koenig G.M."/>
            <person name="Daniel R."/>
            <person name="Schaeberle T.F."/>
        </authorList>
    </citation>
    <scope>NUCLEOTIDE SEQUENCE [LARGE SCALE GENOMIC DNA]</scope>
    <source>
        <strain evidence="9 10">SWB007</strain>
    </source>
</reference>
<name>A0A2S9XVU0_9BACT</name>
<dbReference type="GO" id="GO:0003677">
    <property type="term" value="F:DNA binding"/>
    <property type="evidence" value="ECO:0007669"/>
    <property type="project" value="UniProtKB-UniRule"/>
</dbReference>